<comment type="caution">
    <text evidence="5">The sequence shown here is derived from an EMBL/GenBank/DDBJ whole genome shotgun (WGS) entry which is preliminary data.</text>
</comment>
<evidence type="ECO:0000313" key="5">
    <source>
        <dbReference type="EMBL" id="TDY45204.1"/>
    </source>
</evidence>
<protein>
    <submittedName>
        <fullName evidence="5">L-iditol 2-dehydrogenase</fullName>
    </submittedName>
</protein>
<evidence type="ECO:0000313" key="6">
    <source>
        <dbReference type="Proteomes" id="UP000294581"/>
    </source>
</evidence>
<reference evidence="5 6" key="1">
    <citation type="submission" date="2019-03" db="EMBL/GenBank/DDBJ databases">
        <title>Genomic Encyclopedia of Type Strains, Phase IV (KMG-IV): sequencing the most valuable type-strain genomes for metagenomic binning, comparative biology and taxonomic classification.</title>
        <authorList>
            <person name="Goeker M."/>
        </authorList>
    </citation>
    <scope>NUCLEOTIDE SEQUENCE [LARGE SCALE GENOMIC DNA]</scope>
    <source>
        <strain evidence="5 6">DSM 17974</strain>
    </source>
</reference>
<keyword evidence="2" id="KW-0862">Zinc</keyword>
<dbReference type="PANTHER" id="PTHR43401">
    <property type="entry name" value="L-THREONINE 3-DEHYDROGENASE"/>
    <property type="match status" value="1"/>
</dbReference>
<sequence>MRELILEEPGKLFVHTPRSESRPLQAGELRVSTLYGGICGSDLKVYEGHLAHAVYPVRPGHEVLAVVTEAGDGTSFVPGDRIVIIPNTFCNECDRCKRGQTNICRNKQSLGINVPGGFADEWVVAAKYAVPVPEAIPDRVAVLVEPFAVAVHAMRKVHICEGEEVLVSGCGTEGALCAMVARARGAQVTVTDIQPSRLTWIRSFLPDVHTITPDQVEDDAFSVVVEAAGARASVEAAFAAVSSGGSIIGVGMAEEAAIPMQRFVRKEATLYGSIIYVYDDFVAALAWLNRDRELASKLEACIGAEVSLDAFEAAYAHALSGKPGKALLRF</sequence>
<dbReference type="InterPro" id="IPR050129">
    <property type="entry name" value="Zn_alcohol_dh"/>
</dbReference>
<dbReference type="Pfam" id="PF00107">
    <property type="entry name" value="ADH_zinc_N"/>
    <property type="match status" value="1"/>
</dbReference>
<gene>
    <name evidence="5" type="ORF">C7445_10813</name>
</gene>
<keyword evidence="1" id="KW-0479">Metal-binding</keyword>
<dbReference type="GO" id="GO:0046872">
    <property type="term" value="F:metal ion binding"/>
    <property type="evidence" value="ECO:0007669"/>
    <property type="project" value="UniProtKB-KW"/>
</dbReference>
<accession>A0A4R8LKZ5</accession>
<name>A0A4R8LKZ5_9BACL</name>
<dbReference type="InterPro" id="IPR013154">
    <property type="entry name" value="ADH-like_N"/>
</dbReference>
<dbReference type="InterPro" id="IPR013149">
    <property type="entry name" value="ADH-like_C"/>
</dbReference>
<dbReference type="GO" id="GO:0016491">
    <property type="term" value="F:oxidoreductase activity"/>
    <property type="evidence" value="ECO:0007669"/>
    <property type="project" value="UniProtKB-KW"/>
</dbReference>
<dbReference type="EMBL" id="SORF01000008">
    <property type="protein sequence ID" value="TDY45204.1"/>
    <property type="molecule type" value="Genomic_DNA"/>
</dbReference>
<dbReference type="Proteomes" id="UP000294581">
    <property type="component" value="Unassembled WGS sequence"/>
</dbReference>
<dbReference type="InterPro" id="IPR020843">
    <property type="entry name" value="ER"/>
</dbReference>
<evidence type="ECO:0000256" key="2">
    <source>
        <dbReference type="ARBA" id="ARBA00022833"/>
    </source>
</evidence>
<dbReference type="SUPFAM" id="SSF51735">
    <property type="entry name" value="NAD(P)-binding Rossmann-fold domains"/>
    <property type="match status" value="1"/>
</dbReference>
<dbReference type="InterPro" id="IPR011032">
    <property type="entry name" value="GroES-like_sf"/>
</dbReference>
<evidence type="ECO:0000256" key="1">
    <source>
        <dbReference type="ARBA" id="ARBA00022723"/>
    </source>
</evidence>
<evidence type="ECO:0000259" key="4">
    <source>
        <dbReference type="SMART" id="SM00829"/>
    </source>
</evidence>
<dbReference type="Gene3D" id="3.90.180.10">
    <property type="entry name" value="Medium-chain alcohol dehydrogenases, catalytic domain"/>
    <property type="match status" value="1"/>
</dbReference>
<evidence type="ECO:0000256" key="3">
    <source>
        <dbReference type="ARBA" id="ARBA00023002"/>
    </source>
</evidence>
<organism evidence="5 6">
    <name type="scientific">Alicyclobacillus sacchari</name>
    <dbReference type="NCBI Taxonomy" id="392010"/>
    <lineage>
        <taxon>Bacteria</taxon>
        <taxon>Bacillati</taxon>
        <taxon>Bacillota</taxon>
        <taxon>Bacilli</taxon>
        <taxon>Bacillales</taxon>
        <taxon>Alicyclobacillaceae</taxon>
        <taxon>Alicyclobacillus</taxon>
    </lineage>
</organism>
<keyword evidence="6" id="KW-1185">Reference proteome</keyword>
<keyword evidence="3" id="KW-0560">Oxidoreductase</keyword>
<dbReference type="SMART" id="SM00829">
    <property type="entry name" value="PKS_ER"/>
    <property type="match status" value="1"/>
</dbReference>
<dbReference type="AlphaFoldDB" id="A0A4R8LKZ5"/>
<dbReference type="RefSeq" id="WP_134159750.1">
    <property type="nucleotide sequence ID" value="NZ_SORF01000008.1"/>
</dbReference>
<dbReference type="Gene3D" id="3.40.50.720">
    <property type="entry name" value="NAD(P)-binding Rossmann-like Domain"/>
    <property type="match status" value="1"/>
</dbReference>
<dbReference type="SUPFAM" id="SSF50129">
    <property type="entry name" value="GroES-like"/>
    <property type="match status" value="1"/>
</dbReference>
<dbReference type="Pfam" id="PF08240">
    <property type="entry name" value="ADH_N"/>
    <property type="match status" value="1"/>
</dbReference>
<dbReference type="PANTHER" id="PTHR43401:SF2">
    <property type="entry name" value="L-THREONINE 3-DEHYDROGENASE"/>
    <property type="match status" value="1"/>
</dbReference>
<dbReference type="OrthoDB" id="2371149at2"/>
<proteinExistence type="predicted"/>
<feature type="domain" description="Enoyl reductase (ER)" evidence="4">
    <location>
        <begin position="10"/>
        <end position="328"/>
    </location>
</feature>
<dbReference type="InterPro" id="IPR036291">
    <property type="entry name" value="NAD(P)-bd_dom_sf"/>
</dbReference>